<evidence type="ECO:0000256" key="5">
    <source>
        <dbReference type="ARBA" id="ARBA00023198"/>
    </source>
</evidence>
<dbReference type="Pfam" id="PF02758">
    <property type="entry name" value="PYRIN"/>
    <property type="match status" value="1"/>
</dbReference>
<feature type="domain" description="CARD" evidence="7">
    <location>
        <begin position="97"/>
        <end position="148"/>
    </location>
</feature>
<evidence type="ECO:0000256" key="4">
    <source>
        <dbReference type="ARBA" id="ARBA00022859"/>
    </source>
</evidence>
<reference evidence="9" key="2">
    <citation type="submission" date="2025-09" db="UniProtKB">
        <authorList>
            <consortium name="Ensembl"/>
        </authorList>
    </citation>
    <scope>IDENTIFICATION</scope>
</reference>
<dbReference type="PROSITE" id="PS50209">
    <property type="entry name" value="CARD"/>
    <property type="match status" value="1"/>
</dbReference>
<evidence type="ECO:0000256" key="1">
    <source>
        <dbReference type="ARBA" id="ARBA00004110"/>
    </source>
</evidence>
<dbReference type="InterPro" id="IPR033516">
    <property type="entry name" value="CARD8/ASC/NALP1_CARD"/>
</dbReference>
<dbReference type="GeneTree" id="ENSGT00940000164898"/>
<evidence type="ECO:0000259" key="7">
    <source>
        <dbReference type="PROSITE" id="PS50209"/>
    </source>
</evidence>
<dbReference type="GO" id="GO:0006954">
    <property type="term" value="P:inflammatory response"/>
    <property type="evidence" value="ECO:0007669"/>
    <property type="project" value="UniProtKB-KW"/>
</dbReference>
<dbReference type="GO" id="GO:0045087">
    <property type="term" value="P:innate immune response"/>
    <property type="evidence" value="ECO:0007669"/>
    <property type="project" value="UniProtKB-KW"/>
</dbReference>
<evidence type="ECO:0000259" key="8">
    <source>
        <dbReference type="PROSITE" id="PS50824"/>
    </source>
</evidence>
<dbReference type="AlphaFoldDB" id="A0A3P9DKB9"/>
<dbReference type="Pfam" id="PF00619">
    <property type="entry name" value="CARD"/>
    <property type="match status" value="1"/>
</dbReference>
<dbReference type="PANTHER" id="PTHR46985:SF2">
    <property type="entry name" value="APOPTOSIS-ASSOCIATED SPECK-LIKE PROTEIN CONTAINING A CARD"/>
    <property type="match status" value="1"/>
</dbReference>
<dbReference type="Ensembl" id="ENSMZET00005035819.1">
    <property type="protein sequence ID" value="ENSMZEP00005034606.1"/>
    <property type="gene ID" value="ENSMZEG00005025854.1"/>
</dbReference>
<dbReference type="GO" id="GO:0042981">
    <property type="term" value="P:regulation of apoptotic process"/>
    <property type="evidence" value="ECO:0007669"/>
    <property type="project" value="InterPro"/>
</dbReference>
<dbReference type="InterPro" id="IPR001315">
    <property type="entry name" value="CARD"/>
</dbReference>
<protein>
    <submittedName>
        <fullName evidence="9">Apoptosis-associated speck-like protein containing a CARD</fullName>
    </submittedName>
</protein>
<keyword evidence="5" id="KW-0395">Inflammatory response</keyword>
<dbReference type="Gene3D" id="1.10.533.10">
    <property type="entry name" value="Death Domain, Fas"/>
    <property type="match status" value="2"/>
</dbReference>
<dbReference type="InterPro" id="IPR051249">
    <property type="entry name" value="NLRP_Inflammasome"/>
</dbReference>
<reference evidence="9" key="1">
    <citation type="submission" date="2025-08" db="UniProtKB">
        <authorList>
            <consortium name="Ensembl"/>
        </authorList>
    </citation>
    <scope>IDENTIFICATION</scope>
</reference>
<evidence type="ECO:0000256" key="2">
    <source>
        <dbReference type="ARBA" id="ARBA00022490"/>
    </source>
</evidence>
<evidence type="ECO:0000256" key="6">
    <source>
        <dbReference type="ARBA" id="ARBA00023233"/>
    </source>
</evidence>
<name>A0A3P9DKB9_9CICH</name>
<dbReference type="InterPro" id="IPR004020">
    <property type="entry name" value="DAPIN"/>
</dbReference>
<proteinExistence type="predicted"/>
<dbReference type="GO" id="GO:0061702">
    <property type="term" value="C:canonical inflammasome complex"/>
    <property type="evidence" value="ECO:0007669"/>
    <property type="project" value="UniProtKB-SubCell"/>
</dbReference>
<evidence type="ECO:0000313" key="9">
    <source>
        <dbReference type="Ensembl" id="ENSMZEP00005034606.1"/>
    </source>
</evidence>
<keyword evidence="3" id="KW-0399">Innate immunity</keyword>
<accession>A0A3P9DKB9</accession>
<dbReference type="SMART" id="SM01289">
    <property type="entry name" value="PYRIN"/>
    <property type="match status" value="1"/>
</dbReference>
<dbReference type="InterPro" id="IPR011029">
    <property type="entry name" value="DEATH-like_dom_sf"/>
</dbReference>
<evidence type="ECO:0000256" key="3">
    <source>
        <dbReference type="ARBA" id="ARBA00022588"/>
    </source>
</evidence>
<dbReference type="CDD" id="cd08330">
    <property type="entry name" value="CARD_ASC_NALP1"/>
    <property type="match status" value="1"/>
</dbReference>
<keyword evidence="6" id="KW-1271">Inflammasome</keyword>
<dbReference type="PROSITE" id="PS50824">
    <property type="entry name" value="DAPIN"/>
    <property type="match status" value="1"/>
</dbReference>
<keyword evidence="2" id="KW-0963">Cytoplasm</keyword>
<dbReference type="Proteomes" id="UP000265160">
    <property type="component" value="Unplaced"/>
</dbReference>
<comment type="subcellular location">
    <subcellularLocation>
        <location evidence="1">Inflammasome</location>
    </subcellularLocation>
</comment>
<sequence>MAKTIKSAVSDTLDDLTKVDFEKFCHQLLDRREPPRVRRNRVEEKSRLQVTDALVSIFTEEGALRVTLEILKQIGCSEEAKELGPPTMCFSSGLNHKHFVDKHRVELTKRVSNIAPILDELLDNEVIDQETYTRIRALSTTQDKMRELYIGPLQAAACKKIFYDILLKNEKFLVKELRECFN</sequence>
<feature type="domain" description="Pyrin" evidence="8">
    <location>
        <begin position="1"/>
        <end position="83"/>
    </location>
</feature>
<evidence type="ECO:0000313" key="10">
    <source>
        <dbReference type="Proteomes" id="UP000265160"/>
    </source>
</evidence>
<dbReference type="SUPFAM" id="SSF47986">
    <property type="entry name" value="DEATH domain"/>
    <property type="match status" value="2"/>
</dbReference>
<dbReference type="PANTHER" id="PTHR46985">
    <property type="entry name" value="NACHT, LRR AND PYD DOMAINS-CONTAINING PROTEIN 1"/>
    <property type="match status" value="1"/>
</dbReference>
<organism evidence="9 10">
    <name type="scientific">Maylandia zebra</name>
    <name type="common">zebra mbuna</name>
    <dbReference type="NCBI Taxonomy" id="106582"/>
    <lineage>
        <taxon>Eukaryota</taxon>
        <taxon>Metazoa</taxon>
        <taxon>Chordata</taxon>
        <taxon>Craniata</taxon>
        <taxon>Vertebrata</taxon>
        <taxon>Euteleostomi</taxon>
        <taxon>Actinopterygii</taxon>
        <taxon>Neopterygii</taxon>
        <taxon>Teleostei</taxon>
        <taxon>Neoteleostei</taxon>
        <taxon>Acanthomorphata</taxon>
        <taxon>Ovalentaria</taxon>
        <taxon>Cichlomorphae</taxon>
        <taxon>Cichliformes</taxon>
        <taxon>Cichlidae</taxon>
        <taxon>African cichlids</taxon>
        <taxon>Pseudocrenilabrinae</taxon>
        <taxon>Haplochromini</taxon>
        <taxon>Maylandia</taxon>
        <taxon>Maylandia zebra complex</taxon>
    </lineage>
</organism>
<keyword evidence="10" id="KW-1185">Reference proteome</keyword>
<keyword evidence="4" id="KW-0391">Immunity</keyword>